<dbReference type="Pfam" id="PF13006">
    <property type="entry name" value="Nterm_IS4"/>
    <property type="match status" value="1"/>
</dbReference>
<evidence type="ECO:0000259" key="1">
    <source>
        <dbReference type="Pfam" id="PF13006"/>
    </source>
</evidence>
<feature type="domain" description="Transposase IS4 N-terminal" evidence="1">
    <location>
        <begin position="14"/>
        <end position="59"/>
    </location>
</feature>
<name>A0A437QRA2_9GAMM</name>
<reference evidence="2 3" key="1">
    <citation type="submission" date="2019-01" db="EMBL/GenBank/DDBJ databases">
        <authorList>
            <person name="Chen W.-M."/>
        </authorList>
    </citation>
    <scope>NUCLEOTIDE SEQUENCE [LARGE SCALE GENOMIC DNA]</scope>
    <source>
        <strain evidence="2 3">KYPC3</strain>
    </source>
</reference>
<keyword evidence="3" id="KW-1185">Reference proteome</keyword>
<proteinExistence type="predicted"/>
<dbReference type="AlphaFoldDB" id="A0A437QRA2"/>
<gene>
    <name evidence="2" type="ORF">EOE67_12075</name>
</gene>
<organism evidence="2 3">
    <name type="scientific">Rheinheimera riviphila</name>
    <dbReference type="NCBI Taxonomy" id="1834037"/>
    <lineage>
        <taxon>Bacteria</taxon>
        <taxon>Pseudomonadati</taxon>
        <taxon>Pseudomonadota</taxon>
        <taxon>Gammaproteobacteria</taxon>
        <taxon>Chromatiales</taxon>
        <taxon>Chromatiaceae</taxon>
        <taxon>Rheinheimera</taxon>
    </lineage>
</organism>
<dbReference type="RefSeq" id="WP_127699337.1">
    <property type="nucleotide sequence ID" value="NZ_SACS01000012.1"/>
</dbReference>
<protein>
    <recommendedName>
        <fullName evidence="1">Transposase IS4 N-terminal domain-containing protein</fullName>
    </recommendedName>
</protein>
<comment type="caution">
    <text evidence="2">The sequence shown here is derived from an EMBL/GenBank/DDBJ whole genome shotgun (WGS) entry which is preliminary data.</text>
</comment>
<dbReference type="EMBL" id="SACS01000012">
    <property type="protein sequence ID" value="RVU37041.1"/>
    <property type="molecule type" value="Genomic_DNA"/>
</dbReference>
<dbReference type="InterPro" id="IPR024473">
    <property type="entry name" value="Transposases_IS4_N"/>
</dbReference>
<accession>A0A437QRA2</accession>
<sequence length="76" mass="8811">MPAGRRGCNCPTPLYWGEDVWSIADKMQIALPGRRELVAPSAVVQGRQRLGFEAMQQVFHQTQRLWHQDAEHPRWN</sequence>
<evidence type="ECO:0000313" key="3">
    <source>
        <dbReference type="Proteomes" id="UP000283077"/>
    </source>
</evidence>
<evidence type="ECO:0000313" key="2">
    <source>
        <dbReference type="EMBL" id="RVU37041.1"/>
    </source>
</evidence>
<dbReference type="Proteomes" id="UP000283077">
    <property type="component" value="Unassembled WGS sequence"/>
</dbReference>